<protein>
    <submittedName>
        <fullName evidence="3">Uncharacterized protein</fullName>
    </submittedName>
</protein>
<sequence length="279" mass="30388">MNQGSSSAMLREEEEYLGRRTRQGKTQDMRADKKPFALASELDSVKHPVGIGVLEDKLRKERAKQSSPLPALFPPHPPPSLLPLAVALALALAVAIALAVAAPPPRYLLLLLLVHHRLSIASLSHTLLLNSSTSSSPSSFLRHASPPPDCLDSNLAWFCIHAPCLVLILLPSFSPSSFIPLFPQTLGSTKPIQSTRHTRSPIESLISSTNANQLSALDIVGGSTCRPFPLPYSTHRYVLFLPLRFSTEMLSIHPTADPPSFGVTLLSLEDDAVARWYLE</sequence>
<gene>
    <name evidence="3" type="ORF">CMEL01_07163</name>
</gene>
<accession>A0AAI9U4Y9</accession>
<reference evidence="3 4" key="1">
    <citation type="submission" date="2016-10" db="EMBL/GenBank/DDBJ databases">
        <title>The genome sequence of Colletotrichum fioriniae PJ7.</title>
        <authorList>
            <person name="Baroncelli R."/>
        </authorList>
    </citation>
    <scope>NUCLEOTIDE SEQUENCE [LARGE SCALE GENOMIC DNA]</scope>
    <source>
        <strain evidence="3">Col 31</strain>
    </source>
</reference>
<evidence type="ECO:0000313" key="4">
    <source>
        <dbReference type="Proteomes" id="UP001239795"/>
    </source>
</evidence>
<feature type="region of interest" description="Disordered" evidence="1">
    <location>
        <begin position="1"/>
        <end position="33"/>
    </location>
</feature>
<evidence type="ECO:0000256" key="2">
    <source>
        <dbReference type="SAM" id="Phobius"/>
    </source>
</evidence>
<evidence type="ECO:0000313" key="3">
    <source>
        <dbReference type="EMBL" id="KAK1449827.1"/>
    </source>
</evidence>
<dbReference type="Proteomes" id="UP001239795">
    <property type="component" value="Unassembled WGS sequence"/>
</dbReference>
<organism evidence="3 4">
    <name type="scientific">Colletotrichum melonis</name>
    <dbReference type="NCBI Taxonomy" id="1209925"/>
    <lineage>
        <taxon>Eukaryota</taxon>
        <taxon>Fungi</taxon>
        <taxon>Dikarya</taxon>
        <taxon>Ascomycota</taxon>
        <taxon>Pezizomycotina</taxon>
        <taxon>Sordariomycetes</taxon>
        <taxon>Hypocreomycetidae</taxon>
        <taxon>Glomerellales</taxon>
        <taxon>Glomerellaceae</taxon>
        <taxon>Colletotrichum</taxon>
        <taxon>Colletotrichum acutatum species complex</taxon>
    </lineage>
</organism>
<evidence type="ECO:0000256" key="1">
    <source>
        <dbReference type="SAM" id="MobiDB-lite"/>
    </source>
</evidence>
<keyword evidence="4" id="KW-1185">Reference proteome</keyword>
<keyword evidence="2" id="KW-0812">Transmembrane</keyword>
<dbReference type="AlphaFoldDB" id="A0AAI9U4Y9"/>
<comment type="caution">
    <text evidence="3">The sequence shown here is derived from an EMBL/GenBank/DDBJ whole genome shotgun (WGS) entry which is preliminary data.</text>
</comment>
<proteinExistence type="predicted"/>
<dbReference type="EMBL" id="MLGG01000057">
    <property type="protein sequence ID" value="KAK1449827.1"/>
    <property type="molecule type" value="Genomic_DNA"/>
</dbReference>
<name>A0AAI9U4Y9_9PEZI</name>
<keyword evidence="2" id="KW-0472">Membrane</keyword>
<feature type="transmembrane region" description="Helical" evidence="2">
    <location>
        <begin position="81"/>
        <end position="100"/>
    </location>
</feature>
<keyword evidence="2" id="KW-1133">Transmembrane helix</keyword>